<accession>A0A1R4F5V4</accession>
<feature type="transmembrane region" description="Helical" evidence="5">
    <location>
        <begin position="334"/>
        <end position="355"/>
    </location>
</feature>
<evidence type="ECO:0000256" key="5">
    <source>
        <dbReference type="SAM" id="Phobius"/>
    </source>
</evidence>
<dbReference type="EMBL" id="FUHU01000016">
    <property type="protein sequence ID" value="SJM51231.1"/>
    <property type="molecule type" value="Genomic_DNA"/>
</dbReference>
<dbReference type="PANTHER" id="PTHR42718">
    <property type="entry name" value="MAJOR FACILITATOR SUPERFAMILY MULTIDRUG TRANSPORTER MFSC"/>
    <property type="match status" value="1"/>
</dbReference>
<feature type="transmembrane region" description="Helical" evidence="5">
    <location>
        <begin position="259"/>
        <end position="278"/>
    </location>
</feature>
<feature type="transmembrane region" description="Helical" evidence="5">
    <location>
        <begin position="299"/>
        <end position="322"/>
    </location>
</feature>
<evidence type="ECO:0000256" key="3">
    <source>
        <dbReference type="ARBA" id="ARBA00022989"/>
    </source>
</evidence>
<dbReference type="PANTHER" id="PTHR42718:SF39">
    <property type="entry name" value="ACTINORHODIN TRANSPORTER-RELATED"/>
    <property type="match status" value="1"/>
</dbReference>
<dbReference type="InterPro" id="IPR011701">
    <property type="entry name" value="MFS"/>
</dbReference>
<reference evidence="7 8" key="1">
    <citation type="submission" date="2017-02" db="EMBL/GenBank/DDBJ databases">
        <authorList>
            <person name="Peterson S.W."/>
        </authorList>
    </citation>
    <scope>NUCLEOTIDE SEQUENCE [LARGE SCALE GENOMIC DNA]</scope>
    <source>
        <strain evidence="7 8">LMG 22410</strain>
    </source>
</reference>
<proteinExistence type="predicted"/>
<evidence type="ECO:0000256" key="2">
    <source>
        <dbReference type="ARBA" id="ARBA00022692"/>
    </source>
</evidence>
<keyword evidence="2 5" id="KW-0812">Transmembrane</keyword>
<organism evidence="7 8">
    <name type="scientific">Agrococcus casei LMG 22410</name>
    <dbReference type="NCBI Taxonomy" id="1255656"/>
    <lineage>
        <taxon>Bacteria</taxon>
        <taxon>Bacillati</taxon>
        <taxon>Actinomycetota</taxon>
        <taxon>Actinomycetes</taxon>
        <taxon>Micrococcales</taxon>
        <taxon>Microbacteriaceae</taxon>
        <taxon>Agrococcus</taxon>
    </lineage>
</organism>
<comment type="subcellular location">
    <subcellularLocation>
        <location evidence="1">Cell membrane</location>
        <topology evidence="1">Multi-pass membrane protein</topology>
    </subcellularLocation>
</comment>
<evidence type="ECO:0000313" key="7">
    <source>
        <dbReference type="EMBL" id="SJM51231.1"/>
    </source>
</evidence>
<feature type="domain" description="Major facilitator superfamily (MFS) profile" evidence="6">
    <location>
        <begin position="23"/>
        <end position="494"/>
    </location>
</feature>
<feature type="transmembrane region" description="Helical" evidence="5">
    <location>
        <begin position="147"/>
        <end position="173"/>
    </location>
</feature>
<evidence type="ECO:0000256" key="1">
    <source>
        <dbReference type="ARBA" id="ARBA00004651"/>
    </source>
</evidence>
<protein>
    <submittedName>
        <fullName evidence="7">Putative transmembrane efflux protein</fullName>
    </submittedName>
</protein>
<sequence length="499" mass="51775">MMTGTGETPAGKSTAFTPEQRGLLPVLLIPAFMSLLAVSSVNVTLPALDESLQAGPSGLQWVISGYALTFGVLLVAAGRAGDVFGRGKLFVLGLGLFGLGSLASGLAPDILTLNLCRVLMGVGSGLLSPQITGIIQQYYQGVQRGKAFGLFGGVVGVSVAIGPVLAGGLITVFGDEWGWRSSFLINVPIAVFAIIAGFKTLPASAWHGIPASDPTSTQPIRLDADPKKPRADFDPLGMVMLTLAILLVMLPFVEGGAGAWIWWSLVAGVVLLVAWVLWERRYKARGRAPMVDMALFRTRSFASGSLLISLYFLGYTSVWILVAQYMQIGLGHSALAAGMIGLPSALAGAVVSPIAGRYVMAIGRKMVLIGLLVGIAGLLGSAFVVFLHETAGGSEWLLLGTLMLLGIGQGLVVSPNQTLTLADVPLAYAGSAGGILQTGQRLGTAIGIAVITGIAFSVVATSGWDEGFIYGLLVIAAIAFAATAVAVADLLLSRRSRRR</sequence>
<evidence type="ECO:0000313" key="8">
    <source>
        <dbReference type="Proteomes" id="UP000195787"/>
    </source>
</evidence>
<feature type="transmembrane region" description="Helical" evidence="5">
    <location>
        <begin position="367"/>
        <end position="387"/>
    </location>
</feature>
<evidence type="ECO:0000259" key="6">
    <source>
        <dbReference type="PROSITE" id="PS50850"/>
    </source>
</evidence>
<dbReference type="AlphaFoldDB" id="A0A1R4F5V4"/>
<feature type="transmembrane region" description="Helical" evidence="5">
    <location>
        <begin position="442"/>
        <end position="462"/>
    </location>
</feature>
<dbReference type="GO" id="GO:0005886">
    <property type="term" value="C:plasma membrane"/>
    <property type="evidence" value="ECO:0007669"/>
    <property type="project" value="UniProtKB-SubCell"/>
</dbReference>
<dbReference type="InterPro" id="IPR020846">
    <property type="entry name" value="MFS_dom"/>
</dbReference>
<feature type="transmembrane region" description="Helical" evidence="5">
    <location>
        <begin position="89"/>
        <end position="106"/>
    </location>
</feature>
<feature type="transmembrane region" description="Helical" evidence="5">
    <location>
        <begin position="179"/>
        <end position="198"/>
    </location>
</feature>
<dbReference type="Gene3D" id="1.20.1250.20">
    <property type="entry name" value="MFS general substrate transporter like domains"/>
    <property type="match status" value="1"/>
</dbReference>
<gene>
    <name evidence="7" type="ORF">CZ674_02710</name>
</gene>
<dbReference type="CDD" id="cd17321">
    <property type="entry name" value="MFS_MMR_MDR_like"/>
    <property type="match status" value="1"/>
</dbReference>
<evidence type="ECO:0000256" key="4">
    <source>
        <dbReference type="ARBA" id="ARBA00023136"/>
    </source>
</evidence>
<dbReference type="PRINTS" id="PR01036">
    <property type="entry name" value="TCRTETB"/>
</dbReference>
<name>A0A1R4F5V4_9MICO</name>
<feature type="transmembrane region" description="Helical" evidence="5">
    <location>
        <begin position="22"/>
        <end position="39"/>
    </location>
</feature>
<keyword evidence="4 5" id="KW-0472">Membrane</keyword>
<dbReference type="Gene3D" id="1.20.1720.10">
    <property type="entry name" value="Multidrug resistance protein D"/>
    <property type="match status" value="1"/>
</dbReference>
<feature type="transmembrane region" description="Helical" evidence="5">
    <location>
        <begin position="59"/>
        <end position="77"/>
    </location>
</feature>
<feature type="transmembrane region" description="Helical" evidence="5">
    <location>
        <begin position="393"/>
        <end position="413"/>
    </location>
</feature>
<dbReference type="InterPro" id="IPR036259">
    <property type="entry name" value="MFS_trans_sf"/>
</dbReference>
<dbReference type="PROSITE" id="PS50850">
    <property type="entry name" value="MFS"/>
    <property type="match status" value="1"/>
</dbReference>
<dbReference type="Proteomes" id="UP000195787">
    <property type="component" value="Unassembled WGS sequence"/>
</dbReference>
<feature type="transmembrane region" description="Helical" evidence="5">
    <location>
        <begin position="468"/>
        <end position="492"/>
    </location>
</feature>
<dbReference type="Pfam" id="PF07690">
    <property type="entry name" value="MFS_1"/>
    <property type="match status" value="1"/>
</dbReference>
<keyword evidence="8" id="KW-1185">Reference proteome</keyword>
<keyword evidence="3 5" id="KW-1133">Transmembrane helix</keyword>
<dbReference type="SUPFAM" id="SSF103473">
    <property type="entry name" value="MFS general substrate transporter"/>
    <property type="match status" value="1"/>
</dbReference>
<dbReference type="GO" id="GO:0022857">
    <property type="term" value="F:transmembrane transporter activity"/>
    <property type="evidence" value="ECO:0007669"/>
    <property type="project" value="InterPro"/>
</dbReference>